<dbReference type="Proteomes" id="UP000199371">
    <property type="component" value="Unassembled WGS sequence"/>
</dbReference>
<dbReference type="InterPro" id="IPR023534">
    <property type="entry name" value="Rof/RNase_P-like"/>
</dbReference>
<evidence type="ECO:0000313" key="1">
    <source>
        <dbReference type="EMBL" id="SEH85622.1"/>
    </source>
</evidence>
<dbReference type="SUPFAM" id="SSF101744">
    <property type="entry name" value="Rof/RNase P subunit-like"/>
    <property type="match status" value="1"/>
</dbReference>
<dbReference type="EMBL" id="FNXF01000005">
    <property type="protein sequence ID" value="SEH85622.1"/>
    <property type="molecule type" value="Genomic_DNA"/>
</dbReference>
<sequence length="81" mass="9273">MLKCDLHDYIEIVCLYHYPLQLTLSSGAVLTGTAETTRYNDQRQECLVIKQNDSEQLVVLDDIAQLEVMVANPHLQQVRVK</sequence>
<protein>
    <submittedName>
        <fullName evidence="1">Transcriptional antiterminator, Rof</fullName>
    </submittedName>
</protein>
<dbReference type="InterPro" id="IPR038626">
    <property type="entry name" value="Rof-like_sf"/>
</dbReference>
<reference evidence="2" key="1">
    <citation type="submission" date="2016-10" db="EMBL/GenBank/DDBJ databases">
        <authorList>
            <person name="Varghese N."/>
            <person name="Submissions S."/>
        </authorList>
    </citation>
    <scope>NUCLEOTIDE SEQUENCE [LARGE SCALE GENOMIC DNA]</scope>
    <source>
        <strain evidence="2">DSM 17616</strain>
    </source>
</reference>
<dbReference type="STRING" id="173990.SAMN05660691_01825"/>
<dbReference type="Pfam" id="PF07073">
    <property type="entry name" value="ROF"/>
    <property type="match status" value="1"/>
</dbReference>
<dbReference type="Gene3D" id="2.30.30.400">
    <property type="entry name" value="Rof-like"/>
    <property type="match status" value="1"/>
</dbReference>
<dbReference type="RefSeq" id="WP_092792516.1">
    <property type="nucleotide sequence ID" value="NZ_FNXF01000005.1"/>
</dbReference>
<proteinExistence type="predicted"/>
<keyword evidence="2" id="KW-1185">Reference proteome</keyword>
<organism evidence="1 2">
    <name type="scientific">Rheinheimera pacifica</name>
    <dbReference type="NCBI Taxonomy" id="173990"/>
    <lineage>
        <taxon>Bacteria</taxon>
        <taxon>Pseudomonadati</taxon>
        <taxon>Pseudomonadota</taxon>
        <taxon>Gammaproteobacteria</taxon>
        <taxon>Chromatiales</taxon>
        <taxon>Chromatiaceae</taxon>
        <taxon>Rheinheimera</taxon>
    </lineage>
</organism>
<dbReference type="AlphaFoldDB" id="A0A1H6LJT4"/>
<dbReference type="InterPro" id="IPR009778">
    <property type="entry name" value="ROF"/>
</dbReference>
<evidence type="ECO:0000313" key="2">
    <source>
        <dbReference type="Proteomes" id="UP000199371"/>
    </source>
</evidence>
<gene>
    <name evidence="1" type="ORF">SAMN05660691_01825</name>
</gene>
<dbReference type="OrthoDB" id="5344363at2"/>
<accession>A0A1H6LJT4</accession>
<name>A0A1H6LJT4_9GAMM</name>